<evidence type="ECO:0000256" key="1">
    <source>
        <dbReference type="SAM" id="Phobius"/>
    </source>
</evidence>
<sequence length="354" mass="41465">MSMKKPFFQRNSHIFIGCTVIYCRDSFYRVIRERKKKKERKRQDPQKHKKMLFSFIRYWLYLCSSFLTYTFIFEKSKQTYYDPSSPHQTKYIRYIPNQMCALFHAAVTACYGWGYILGIFSEAMIWDARINSTAFLIFDVWKHWDVYNEKHRIDAHIQQRGLQHLDSKRAASLVAHHPVAVAFHHICTLIAMYGIFYGYDIAGAVLYFQSELPVVFINISRIFAYMGYADADMAMLSNWFSVVTYFVSRLVIFPIVFLIVLFPSTNIWNPFAWLFTACLGLIYIMNVISFNELLDQTHQQFPFTGKSLLSFLALVIARTFGITIPSSSLVQDSQRFQHAQSHTNRHHTSTIPST</sequence>
<protein>
    <submittedName>
        <fullName evidence="2">Uncharacterized protein</fullName>
    </submittedName>
</protein>
<proteinExistence type="predicted"/>
<gene>
    <name evidence="2" type="ORF">Sylvanvirus2_21</name>
</gene>
<keyword evidence="1" id="KW-0812">Transmembrane</keyword>
<reference evidence="2" key="1">
    <citation type="submission" date="2018-10" db="EMBL/GenBank/DDBJ databases">
        <title>Hidden diversity of soil giant viruses.</title>
        <authorList>
            <person name="Schulz F."/>
            <person name="Alteio L."/>
            <person name="Goudeau D."/>
            <person name="Ryan E.M."/>
            <person name="Malmstrom R.R."/>
            <person name="Blanchard J."/>
            <person name="Woyke T."/>
        </authorList>
    </citation>
    <scope>NUCLEOTIDE SEQUENCE</scope>
    <source>
        <strain evidence="2">SYV1</strain>
    </source>
</reference>
<feature type="transmembrane region" description="Helical" evidence="1">
    <location>
        <begin position="308"/>
        <end position="330"/>
    </location>
</feature>
<organism evidence="2">
    <name type="scientific">Sylvanvirus sp</name>
    <dbReference type="NCBI Taxonomy" id="2487774"/>
    <lineage>
        <taxon>Viruses</taxon>
    </lineage>
</organism>
<feature type="transmembrane region" description="Helical" evidence="1">
    <location>
        <begin position="52"/>
        <end position="72"/>
    </location>
</feature>
<keyword evidence="1" id="KW-1133">Transmembrane helix</keyword>
<evidence type="ECO:0000313" key="2">
    <source>
        <dbReference type="EMBL" id="AYV86525.1"/>
    </source>
</evidence>
<name>A0A3G5AH47_9VIRU</name>
<feature type="transmembrane region" description="Helical" evidence="1">
    <location>
        <begin position="205"/>
        <end position="224"/>
    </location>
</feature>
<accession>A0A3G5AH47</accession>
<dbReference type="EMBL" id="MK072508">
    <property type="protein sequence ID" value="AYV86525.1"/>
    <property type="molecule type" value="Genomic_DNA"/>
</dbReference>
<feature type="transmembrane region" description="Helical" evidence="1">
    <location>
        <begin position="101"/>
        <end position="120"/>
    </location>
</feature>
<feature type="transmembrane region" description="Helical" evidence="1">
    <location>
        <begin position="236"/>
        <end position="261"/>
    </location>
</feature>
<keyword evidence="1" id="KW-0472">Membrane</keyword>
<feature type="transmembrane region" description="Helical" evidence="1">
    <location>
        <begin position="179"/>
        <end position="199"/>
    </location>
</feature>
<feature type="transmembrane region" description="Helical" evidence="1">
    <location>
        <begin position="267"/>
        <end position="288"/>
    </location>
</feature>